<keyword evidence="3" id="KW-1185">Reference proteome</keyword>
<accession>A0A1M5LXS5</accession>
<dbReference type="PANTHER" id="PTHR43245">
    <property type="entry name" value="BIFUNCTIONAL POLYMYXIN RESISTANCE PROTEIN ARNA"/>
    <property type="match status" value="1"/>
</dbReference>
<evidence type="ECO:0000313" key="3">
    <source>
        <dbReference type="Proteomes" id="UP000184047"/>
    </source>
</evidence>
<dbReference type="PANTHER" id="PTHR43245:SF58">
    <property type="entry name" value="BLL5923 PROTEIN"/>
    <property type="match status" value="1"/>
</dbReference>
<evidence type="ECO:0000259" key="1">
    <source>
        <dbReference type="Pfam" id="PF01370"/>
    </source>
</evidence>
<dbReference type="InterPro" id="IPR036291">
    <property type="entry name" value="NAD(P)-bd_dom_sf"/>
</dbReference>
<name>A0A1M5LXS5_9FLAO</name>
<dbReference type="STRING" id="421058.SAMN05421866_1243"/>
<evidence type="ECO:0000313" key="2">
    <source>
        <dbReference type="EMBL" id="SHG69449.1"/>
    </source>
</evidence>
<gene>
    <name evidence="2" type="ORF">SAMN05421866_1243</name>
</gene>
<organism evidence="2 3">
    <name type="scientific">Chryseobacterium oranimense</name>
    <dbReference type="NCBI Taxonomy" id="421058"/>
    <lineage>
        <taxon>Bacteria</taxon>
        <taxon>Pseudomonadati</taxon>
        <taxon>Bacteroidota</taxon>
        <taxon>Flavobacteriia</taxon>
        <taxon>Flavobacteriales</taxon>
        <taxon>Weeksellaceae</taxon>
        <taxon>Chryseobacterium group</taxon>
        <taxon>Chryseobacterium</taxon>
    </lineage>
</organism>
<dbReference type="Proteomes" id="UP000184047">
    <property type="component" value="Unassembled WGS sequence"/>
</dbReference>
<dbReference type="OrthoDB" id="329806at2"/>
<dbReference type="InterPro" id="IPR050177">
    <property type="entry name" value="Lipid_A_modif_metabolic_enz"/>
</dbReference>
<dbReference type="SUPFAM" id="SSF51735">
    <property type="entry name" value="NAD(P)-binding Rossmann-fold domains"/>
    <property type="match status" value="1"/>
</dbReference>
<sequence length="302" mass="34088">MENILLFGASGFLGSHLKKSLPQNIVPVNIRKENWQEEMPYDVSVFINCIGKAHDHSGIATEKDFYQANFEVVKSLFKEFINSKAFLFIHISSIAVVEENERAGIINEQSECFPVSHYGKSKKAAEDYLLAQQIPEGKKLIILRPVMIHGDGDKGNLKLLYKIISKGIPYPLGSFNNLRSFISVDNVAYLLNEIIIRWENINSGIYNICDDYPISTKQIIEIIAQSQGRKAIILYLPIVLINFFAKTGDLLKLPFNTKRLKKMTSNLIISNEKIKHSLGIKELPLSASDGLEKTIKSFNNVE</sequence>
<dbReference type="Gene3D" id="3.40.50.720">
    <property type="entry name" value="NAD(P)-binding Rossmann-like Domain"/>
    <property type="match status" value="1"/>
</dbReference>
<protein>
    <submittedName>
        <fullName evidence="2">Nucleoside-diphosphate-sugar epimerase</fullName>
    </submittedName>
</protein>
<dbReference type="RefSeq" id="WP_073060947.1">
    <property type="nucleotide sequence ID" value="NZ_FQWT01000001.1"/>
</dbReference>
<feature type="domain" description="NAD-dependent epimerase/dehydratase" evidence="1">
    <location>
        <begin position="4"/>
        <end position="209"/>
    </location>
</feature>
<dbReference type="InterPro" id="IPR001509">
    <property type="entry name" value="Epimerase_deHydtase"/>
</dbReference>
<dbReference type="AlphaFoldDB" id="A0A1M5LXS5"/>
<reference evidence="3" key="1">
    <citation type="submission" date="2016-11" db="EMBL/GenBank/DDBJ databases">
        <authorList>
            <person name="Varghese N."/>
            <person name="Submissions S."/>
        </authorList>
    </citation>
    <scope>NUCLEOTIDE SEQUENCE [LARGE SCALE GENOMIC DNA]</scope>
    <source>
        <strain evidence="3">DSM 19055</strain>
    </source>
</reference>
<proteinExistence type="predicted"/>
<dbReference type="EMBL" id="FQWT01000001">
    <property type="protein sequence ID" value="SHG69449.1"/>
    <property type="molecule type" value="Genomic_DNA"/>
</dbReference>
<dbReference type="Pfam" id="PF01370">
    <property type="entry name" value="Epimerase"/>
    <property type="match status" value="1"/>
</dbReference>